<proteinExistence type="inferred from homology"/>
<dbReference type="GO" id="GO:0003755">
    <property type="term" value="F:peptidyl-prolyl cis-trans isomerase activity"/>
    <property type="evidence" value="ECO:0007669"/>
    <property type="project" value="UniProtKB-UniRule"/>
</dbReference>
<dbReference type="GO" id="GO:0005737">
    <property type="term" value="C:cytoplasm"/>
    <property type="evidence" value="ECO:0007669"/>
    <property type="project" value="TreeGrafter"/>
</dbReference>
<reference evidence="5" key="1">
    <citation type="submission" date="2023-09" db="UniProtKB">
        <authorList>
            <consortium name="Ensembl"/>
        </authorList>
    </citation>
    <scope>IDENTIFICATION</scope>
</reference>
<feature type="signal peptide" evidence="3">
    <location>
        <begin position="1"/>
        <end position="21"/>
    </location>
</feature>
<dbReference type="Gene3D" id="2.40.100.10">
    <property type="entry name" value="Cyclophilin-like"/>
    <property type="match status" value="1"/>
</dbReference>
<protein>
    <recommendedName>
        <fullName evidence="3">Peptidyl-prolyl cis-trans isomerase</fullName>
        <shortName evidence="3">PPIase</shortName>
        <ecNumber evidence="3">5.2.1.8</ecNumber>
    </recommendedName>
</protein>
<dbReference type="AlphaFoldDB" id="A0A3B4Z2T3"/>
<dbReference type="PRINTS" id="PR00153">
    <property type="entry name" value="CSAPPISMRASE"/>
</dbReference>
<evidence type="ECO:0000256" key="3">
    <source>
        <dbReference type="RuleBase" id="RU363019"/>
    </source>
</evidence>
<name>A0A3B4Z2T3_9TELE</name>
<gene>
    <name evidence="5" type="primary">PPIC</name>
</gene>
<dbReference type="PROSITE" id="PS00170">
    <property type="entry name" value="CSA_PPIASE_1"/>
    <property type="match status" value="1"/>
</dbReference>
<dbReference type="InterPro" id="IPR002130">
    <property type="entry name" value="Cyclophilin-type_PPIase_dom"/>
</dbReference>
<evidence type="ECO:0000259" key="4">
    <source>
        <dbReference type="PROSITE" id="PS50072"/>
    </source>
</evidence>
<feature type="chain" id="PRO_5017100665" description="Peptidyl-prolyl cis-trans isomerase" evidence="3">
    <location>
        <begin position="22"/>
        <end position="178"/>
    </location>
</feature>
<dbReference type="PANTHER" id="PTHR11071">
    <property type="entry name" value="PEPTIDYL-PROLYL CIS-TRANS ISOMERASE"/>
    <property type="match status" value="1"/>
</dbReference>
<dbReference type="SUPFAM" id="SSF50891">
    <property type="entry name" value="Cyclophilin-like"/>
    <property type="match status" value="1"/>
</dbReference>
<evidence type="ECO:0000313" key="5">
    <source>
        <dbReference type="Ensembl" id="ENSSPAP00000001521.1"/>
    </source>
</evidence>
<dbReference type="EC" id="5.2.1.8" evidence="3"/>
<keyword evidence="3" id="KW-0732">Signal</keyword>
<dbReference type="InterPro" id="IPR020892">
    <property type="entry name" value="Cyclophilin-type_PPIase_CS"/>
</dbReference>
<evidence type="ECO:0000256" key="1">
    <source>
        <dbReference type="ARBA" id="ARBA00023110"/>
    </source>
</evidence>
<dbReference type="PROSITE" id="PS50072">
    <property type="entry name" value="CSA_PPIASE_2"/>
    <property type="match status" value="1"/>
</dbReference>
<dbReference type="GO" id="GO:0016018">
    <property type="term" value="F:cyclosporin A binding"/>
    <property type="evidence" value="ECO:0007669"/>
    <property type="project" value="TreeGrafter"/>
</dbReference>
<accession>A0A3B4Z2T3</accession>
<dbReference type="InterPro" id="IPR029000">
    <property type="entry name" value="Cyclophilin-like_dom_sf"/>
</dbReference>
<sequence length="178" mass="19438">LSMSPLLLLLLLLLLGGRVSAYFSVGTKRLSVSVQVFFDITVAGHEVGRIVIGLFGEVVPLTVNNFVALATGEKGYGYKGTKFHRVIKDFMIQGGDFTAGDGTGGGNRTSEFRFLSNNIQNFPLSSHVVKDDGRSFSVVHTIELQDTNDRNLPYTECVIVNSGRIPVKEPFVVEVEGW</sequence>
<feature type="domain" description="PPIase cyclophilin-type" evidence="4">
    <location>
        <begin position="37"/>
        <end position="178"/>
    </location>
</feature>
<comment type="similarity">
    <text evidence="3">Belongs to the cyclophilin-type PPIase family.</text>
</comment>
<keyword evidence="1 3" id="KW-0697">Rotamase</keyword>
<dbReference type="GeneTree" id="ENSGT00940000159786"/>
<comment type="function">
    <text evidence="3">PPIases accelerate the folding of proteins. It catalyzes the cis-trans isomerization of proline imidic peptide bonds in oligopeptides.</text>
</comment>
<organism evidence="5">
    <name type="scientific">Stegastes partitus</name>
    <name type="common">bicolor damselfish</name>
    <dbReference type="NCBI Taxonomy" id="144197"/>
    <lineage>
        <taxon>Eukaryota</taxon>
        <taxon>Metazoa</taxon>
        <taxon>Chordata</taxon>
        <taxon>Craniata</taxon>
        <taxon>Vertebrata</taxon>
        <taxon>Euteleostomi</taxon>
        <taxon>Actinopterygii</taxon>
        <taxon>Neopterygii</taxon>
        <taxon>Teleostei</taxon>
        <taxon>Neoteleostei</taxon>
        <taxon>Acanthomorphata</taxon>
        <taxon>Ovalentaria</taxon>
        <taxon>Pomacentridae</taxon>
        <taxon>Stegastes</taxon>
    </lineage>
</organism>
<keyword evidence="2 3" id="KW-0413">Isomerase</keyword>
<dbReference type="Pfam" id="PF00160">
    <property type="entry name" value="Pro_isomerase"/>
    <property type="match status" value="1"/>
</dbReference>
<comment type="catalytic activity">
    <reaction evidence="3">
        <text>[protein]-peptidylproline (omega=180) = [protein]-peptidylproline (omega=0)</text>
        <dbReference type="Rhea" id="RHEA:16237"/>
        <dbReference type="Rhea" id="RHEA-COMP:10747"/>
        <dbReference type="Rhea" id="RHEA-COMP:10748"/>
        <dbReference type="ChEBI" id="CHEBI:83833"/>
        <dbReference type="ChEBI" id="CHEBI:83834"/>
        <dbReference type="EC" id="5.2.1.8"/>
    </reaction>
</comment>
<dbReference type="GO" id="GO:0006457">
    <property type="term" value="P:protein folding"/>
    <property type="evidence" value="ECO:0007669"/>
    <property type="project" value="InterPro"/>
</dbReference>
<evidence type="ECO:0000256" key="2">
    <source>
        <dbReference type="ARBA" id="ARBA00023235"/>
    </source>
</evidence>
<dbReference type="PANTHER" id="PTHR11071:SF11">
    <property type="entry name" value="PEPTIDYL-PROLYL CIS-TRANS ISOMERASE C"/>
    <property type="match status" value="1"/>
</dbReference>
<dbReference type="Ensembl" id="ENSSPAT00000001548.1">
    <property type="protein sequence ID" value="ENSSPAP00000001521.1"/>
    <property type="gene ID" value="ENSSPAG00000001064.1"/>
</dbReference>